<dbReference type="RefSeq" id="WP_184940834.1">
    <property type="nucleotide sequence ID" value="NZ_JACHJV010000001.1"/>
</dbReference>
<sequence>MDYQLELQRAVDAARPLLTTGRVADYIPALGAVDPHAFGLALATVDGEVYGAGDWEVPFSVQSISKLFTLALTLAAGSEGIWHRVGREPSGTPFNSLIQLESEQGIPRNPFINAGAVVVTDHLLTLTGDAGRAVREFLRAESGNPLLDTDPVVAGSEAAHGHRNAALAHFIASYGNLENPVEAVLSHYYAHCAIAASCRDLALAGLFLARHGVRTDGSRLLSRSDAKRINAVLLTCGTYDAAGDFAFRVGLPGKSGVGGGILAIVPGRGTLCAWGPALDRAGNSVGAVAALDAFTTATGWSVF</sequence>
<accession>A0A7W7R800</accession>
<dbReference type="Gene3D" id="3.40.710.10">
    <property type="entry name" value="DD-peptidase/beta-lactamase superfamily"/>
    <property type="match status" value="1"/>
</dbReference>
<proteinExistence type="inferred from homology"/>
<evidence type="ECO:0000256" key="6">
    <source>
        <dbReference type="ARBA" id="ARBA00070405"/>
    </source>
</evidence>
<dbReference type="PANTHER" id="PTHR12544:SF29">
    <property type="entry name" value="GLUTAMINASE"/>
    <property type="match status" value="1"/>
</dbReference>
<evidence type="ECO:0000256" key="5">
    <source>
        <dbReference type="ARBA" id="ARBA00049534"/>
    </source>
</evidence>
<dbReference type="EMBL" id="JACHJV010000001">
    <property type="protein sequence ID" value="MBB4926994.1"/>
    <property type="molecule type" value="Genomic_DNA"/>
</dbReference>
<evidence type="ECO:0000256" key="3">
    <source>
        <dbReference type="ARBA" id="ARBA00012918"/>
    </source>
</evidence>
<evidence type="ECO:0000256" key="2">
    <source>
        <dbReference type="ARBA" id="ARBA00011881"/>
    </source>
</evidence>
<feature type="binding site" evidence="7">
    <location>
        <position position="164"/>
    </location>
    <ligand>
        <name>substrate</name>
    </ligand>
</feature>
<feature type="binding site" evidence="7">
    <location>
        <position position="113"/>
    </location>
    <ligand>
        <name>substrate</name>
    </ligand>
</feature>
<feature type="binding site" evidence="7">
    <location>
        <position position="239"/>
    </location>
    <ligand>
        <name>substrate</name>
    </ligand>
</feature>
<keyword evidence="7" id="KW-0007">Acetylation</keyword>
<dbReference type="FunFam" id="3.40.710.10:FF:000005">
    <property type="entry name" value="Glutaminase"/>
    <property type="match status" value="1"/>
</dbReference>
<dbReference type="HAMAP" id="MF_00313">
    <property type="entry name" value="Glutaminase"/>
    <property type="match status" value="1"/>
</dbReference>
<comment type="caution">
    <text evidence="8">The sequence shown here is derived from an EMBL/GenBank/DDBJ whole genome shotgun (WGS) entry which is preliminary data.</text>
</comment>
<feature type="binding site" evidence="7">
    <location>
        <position position="63"/>
    </location>
    <ligand>
        <name>substrate</name>
    </ligand>
</feature>
<dbReference type="Pfam" id="PF04960">
    <property type="entry name" value="Glutaminase"/>
    <property type="match status" value="1"/>
</dbReference>
<evidence type="ECO:0000256" key="4">
    <source>
        <dbReference type="ARBA" id="ARBA00022801"/>
    </source>
</evidence>
<reference evidence="8 9" key="1">
    <citation type="submission" date="2020-08" db="EMBL/GenBank/DDBJ databases">
        <title>Sequencing the genomes of 1000 actinobacteria strains.</title>
        <authorList>
            <person name="Klenk H.-P."/>
        </authorList>
    </citation>
    <scope>NUCLEOTIDE SEQUENCE [LARGE SCALE GENOMIC DNA]</scope>
    <source>
        <strain evidence="8 9">DSM 41654</strain>
    </source>
</reference>
<comment type="subunit">
    <text evidence="2 7">Homotetramer.</text>
</comment>
<organism evidence="8 9">
    <name type="scientific">Kitasatospora kifunensis</name>
    <name type="common">Streptomyces kifunensis</name>
    <dbReference type="NCBI Taxonomy" id="58351"/>
    <lineage>
        <taxon>Bacteria</taxon>
        <taxon>Bacillati</taxon>
        <taxon>Actinomycetota</taxon>
        <taxon>Actinomycetes</taxon>
        <taxon>Kitasatosporales</taxon>
        <taxon>Streptomycetaceae</taxon>
        <taxon>Kitasatospora</taxon>
    </lineage>
</organism>
<feature type="binding site" evidence="7">
    <location>
        <position position="188"/>
    </location>
    <ligand>
        <name>substrate</name>
    </ligand>
</feature>
<keyword evidence="4 7" id="KW-0378">Hydrolase</keyword>
<evidence type="ECO:0000313" key="9">
    <source>
        <dbReference type="Proteomes" id="UP000540506"/>
    </source>
</evidence>
<dbReference type="PANTHER" id="PTHR12544">
    <property type="entry name" value="GLUTAMINASE"/>
    <property type="match status" value="1"/>
</dbReference>
<keyword evidence="9" id="KW-1185">Reference proteome</keyword>
<dbReference type="EC" id="3.5.1.2" evidence="3 7"/>
<protein>
    <recommendedName>
        <fullName evidence="6 7">Glutaminase</fullName>
        <ecNumber evidence="3 7">3.5.1.2</ecNumber>
    </recommendedName>
</protein>
<feature type="binding site" evidence="7">
    <location>
        <position position="257"/>
    </location>
    <ligand>
        <name>substrate</name>
    </ligand>
</feature>
<dbReference type="GO" id="GO:0006543">
    <property type="term" value="P:L-glutamine catabolic process"/>
    <property type="evidence" value="ECO:0007669"/>
    <property type="project" value="TreeGrafter"/>
</dbReference>
<evidence type="ECO:0000256" key="7">
    <source>
        <dbReference type="HAMAP-Rule" id="MF_00313"/>
    </source>
</evidence>
<evidence type="ECO:0000313" key="8">
    <source>
        <dbReference type="EMBL" id="MBB4926994.1"/>
    </source>
</evidence>
<dbReference type="NCBIfam" id="TIGR03814">
    <property type="entry name" value="Gln_ase"/>
    <property type="match status" value="1"/>
</dbReference>
<feature type="binding site" evidence="7">
    <location>
        <position position="157"/>
    </location>
    <ligand>
        <name>substrate</name>
    </ligand>
</feature>
<dbReference type="GO" id="GO:0006537">
    <property type="term" value="P:glutamate biosynthetic process"/>
    <property type="evidence" value="ECO:0007669"/>
    <property type="project" value="TreeGrafter"/>
</dbReference>
<comment type="similarity">
    <text evidence="1 7">Belongs to the glutaminase family.</text>
</comment>
<dbReference type="InterPro" id="IPR015868">
    <property type="entry name" value="Glutaminase"/>
</dbReference>
<evidence type="ECO:0000256" key="1">
    <source>
        <dbReference type="ARBA" id="ARBA00011076"/>
    </source>
</evidence>
<dbReference type="GO" id="GO:0004359">
    <property type="term" value="F:glutaminase activity"/>
    <property type="evidence" value="ECO:0007669"/>
    <property type="project" value="UniProtKB-UniRule"/>
</dbReference>
<dbReference type="SUPFAM" id="SSF56601">
    <property type="entry name" value="beta-lactamase/transpeptidase-like"/>
    <property type="match status" value="1"/>
</dbReference>
<name>A0A7W7R800_KITKI</name>
<dbReference type="AlphaFoldDB" id="A0A7W7R800"/>
<gene>
    <name evidence="7" type="primary">glsA</name>
    <name evidence="8" type="ORF">FHR34_005987</name>
</gene>
<dbReference type="Proteomes" id="UP000540506">
    <property type="component" value="Unassembled WGS sequence"/>
</dbReference>
<dbReference type="NCBIfam" id="NF002133">
    <property type="entry name" value="PRK00971.1-2"/>
    <property type="match status" value="1"/>
</dbReference>
<comment type="catalytic activity">
    <reaction evidence="5 7">
        <text>L-glutamine + H2O = L-glutamate + NH4(+)</text>
        <dbReference type="Rhea" id="RHEA:15889"/>
        <dbReference type="ChEBI" id="CHEBI:15377"/>
        <dbReference type="ChEBI" id="CHEBI:28938"/>
        <dbReference type="ChEBI" id="CHEBI:29985"/>
        <dbReference type="ChEBI" id="CHEBI:58359"/>
        <dbReference type="EC" id="3.5.1.2"/>
    </reaction>
</comment>
<dbReference type="InterPro" id="IPR012338">
    <property type="entry name" value="Beta-lactam/transpept-like"/>
</dbReference>